<dbReference type="InterPro" id="IPR007462">
    <property type="entry name" value="COV1-like"/>
</dbReference>
<dbReference type="EMBL" id="UINC01195994">
    <property type="protein sequence ID" value="SVE12816.1"/>
    <property type="molecule type" value="Genomic_DNA"/>
</dbReference>
<dbReference type="PANTHER" id="PTHR31876:SF26">
    <property type="entry name" value="PROTEIN LIKE COV 2"/>
    <property type="match status" value="1"/>
</dbReference>
<accession>A0A383AXX8</accession>
<proteinExistence type="predicted"/>
<dbReference type="PANTHER" id="PTHR31876">
    <property type="entry name" value="COV-LIKE PROTEIN 1"/>
    <property type="match status" value="1"/>
</dbReference>
<organism evidence="1">
    <name type="scientific">marine metagenome</name>
    <dbReference type="NCBI Taxonomy" id="408172"/>
    <lineage>
        <taxon>unclassified sequences</taxon>
        <taxon>metagenomes</taxon>
        <taxon>ecological metagenomes</taxon>
    </lineage>
</organism>
<sequence length="95" mass="10335">AVDTISHSQTPTFEKMALVTYPRSSLKTLGIVACNTQGMVLDKVKEESINVFVPTSPNPTTGFLIIVPLRDVDLLEMTIEEGLKMIISFGVVAPE</sequence>
<dbReference type="AlphaFoldDB" id="A0A383AXX8"/>
<name>A0A383AXX8_9ZZZZ</name>
<feature type="non-terminal residue" evidence="1">
    <location>
        <position position="1"/>
    </location>
</feature>
<evidence type="ECO:0000313" key="1">
    <source>
        <dbReference type="EMBL" id="SVE12816.1"/>
    </source>
</evidence>
<evidence type="ECO:0008006" key="2">
    <source>
        <dbReference type="Google" id="ProtNLM"/>
    </source>
</evidence>
<reference evidence="1" key="1">
    <citation type="submission" date="2018-05" db="EMBL/GenBank/DDBJ databases">
        <authorList>
            <person name="Lanie J.A."/>
            <person name="Ng W.-L."/>
            <person name="Kazmierczak K.M."/>
            <person name="Andrzejewski T.M."/>
            <person name="Davidsen T.M."/>
            <person name="Wayne K.J."/>
            <person name="Tettelin H."/>
            <person name="Glass J.I."/>
            <person name="Rusch D."/>
            <person name="Podicherti R."/>
            <person name="Tsui H.-C.T."/>
            <person name="Winkler M.E."/>
        </authorList>
    </citation>
    <scope>NUCLEOTIDE SEQUENCE</scope>
</reference>
<gene>
    <name evidence="1" type="ORF">METZ01_LOCUS465670</name>
</gene>
<dbReference type="Pfam" id="PF04367">
    <property type="entry name" value="DUF502"/>
    <property type="match status" value="1"/>
</dbReference>
<protein>
    <recommendedName>
        <fullName evidence="2">DUF502 domain-containing protein</fullName>
    </recommendedName>
</protein>